<comment type="similarity">
    <text evidence="2">Belongs to the acyltransferase 3 family.</text>
</comment>
<comment type="subcellular location">
    <subcellularLocation>
        <location evidence="1">Cell membrane</location>
        <topology evidence="1">Multi-pass membrane protein</topology>
    </subcellularLocation>
</comment>
<feature type="transmembrane region" description="Helical" evidence="7">
    <location>
        <begin position="51"/>
        <end position="72"/>
    </location>
</feature>
<feature type="transmembrane region" description="Helical" evidence="7">
    <location>
        <begin position="16"/>
        <end position="39"/>
    </location>
</feature>
<evidence type="ECO:0000256" key="5">
    <source>
        <dbReference type="ARBA" id="ARBA00022989"/>
    </source>
</evidence>
<proteinExistence type="inferred from homology"/>
<comment type="caution">
    <text evidence="9">The sequence shown here is derived from an EMBL/GenBank/DDBJ whole genome shotgun (WGS) entry which is preliminary data.</text>
</comment>
<feature type="transmembrane region" description="Helical" evidence="7">
    <location>
        <begin position="302"/>
        <end position="326"/>
    </location>
</feature>
<dbReference type="PANTHER" id="PTHR40074:SF2">
    <property type="entry name" value="O-ACETYLTRANSFERASE WECH"/>
    <property type="match status" value="1"/>
</dbReference>
<evidence type="ECO:0000256" key="4">
    <source>
        <dbReference type="ARBA" id="ARBA00022692"/>
    </source>
</evidence>
<dbReference type="EMBL" id="JAAAMQ010000019">
    <property type="protein sequence ID" value="NBA12146.1"/>
    <property type="molecule type" value="Genomic_DNA"/>
</dbReference>
<reference evidence="9" key="1">
    <citation type="submission" date="2020-01" db="EMBL/GenBank/DDBJ databases">
        <title>First Reported Case and Whole Genome of Weissella confusa in an Equid.</title>
        <authorList>
            <person name="Little S.V."/>
            <person name="Lawhon S.D."/>
        </authorList>
    </citation>
    <scope>NUCLEOTIDE SEQUENCE</scope>
    <source>
        <strain evidence="9">718955</strain>
    </source>
</reference>
<keyword evidence="9" id="KW-0808">Transferase</keyword>
<sequence length="387" mass="45882">MAEEKKKKPYLYEVDFLRIIFISGVLLNHVTSMMGGYIVNESWEQEFLDMTHLSLHFTRMGFMFITGLVLFLQHYNKDMHIWSFWKKRYLGVLIPFVSWTFIILMLDMLIHSRFSWGTFWPRFGYLVTHGTDYYMYYIMVTLQLYLVFPLLVWLFKRFNKHHWHILFISFLVQILLLVFLKYGMPHLHTSDWPFLLKNYGFNLLVYQFYFVLGGFASIHYAEFVDFIKRNHGFIGWMTIILAIGTVGEFWYNQTVLGLTLKKTLEIHQPYIFVYDLFIIGFIIWLGQQYVTYRENGLPKWFVAFVSTGAKISFGIYLSQTVALWIVEAGVSVLNLPTWGNFLMIPLVFALTVAVGYGISYVAFKLPPFGFLVGRPQWHLSDLWRKQN</sequence>
<dbReference type="GO" id="GO:0005886">
    <property type="term" value="C:plasma membrane"/>
    <property type="evidence" value="ECO:0007669"/>
    <property type="project" value="UniProtKB-SubCell"/>
</dbReference>
<keyword evidence="6 7" id="KW-0472">Membrane</keyword>
<dbReference type="InterPro" id="IPR002656">
    <property type="entry name" value="Acyl_transf_3_dom"/>
</dbReference>
<feature type="transmembrane region" description="Helical" evidence="7">
    <location>
        <begin position="271"/>
        <end position="290"/>
    </location>
</feature>
<evidence type="ECO:0000256" key="1">
    <source>
        <dbReference type="ARBA" id="ARBA00004651"/>
    </source>
</evidence>
<evidence type="ECO:0000256" key="2">
    <source>
        <dbReference type="ARBA" id="ARBA00007400"/>
    </source>
</evidence>
<feature type="transmembrane region" description="Helical" evidence="7">
    <location>
        <begin position="338"/>
        <end position="363"/>
    </location>
</feature>
<evidence type="ECO:0000259" key="8">
    <source>
        <dbReference type="Pfam" id="PF01757"/>
    </source>
</evidence>
<dbReference type="Proteomes" id="UP000719917">
    <property type="component" value="Unassembled WGS sequence"/>
</dbReference>
<keyword evidence="5 7" id="KW-1133">Transmembrane helix</keyword>
<dbReference type="GO" id="GO:0016413">
    <property type="term" value="F:O-acetyltransferase activity"/>
    <property type="evidence" value="ECO:0007669"/>
    <property type="project" value="TreeGrafter"/>
</dbReference>
<gene>
    <name evidence="9" type="ORF">GTU77_07970</name>
</gene>
<evidence type="ECO:0000256" key="6">
    <source>
        <dbReference type="ARBA" id="ARBA00023136"/>
    </source>
</evidence>
<accession>A0AAJ2Z019</accession>
<protein>
    <submittedName>
        <fullName evidence="9">Acyltransferase family protein</fullName>
    </submittedName>
</protein>
<keyword evidence="9" id="KW-0012">Acyltransferase</keyword>
<evidence type="ECO:0000313" key="9">
    <source>
        <dbReference type="EMBL" id="NBA12146.1"/>
    </source>
</evidence>
<keyword evidence="3" id="KW-1003">Cell membrane</keyword>
<dbReference type="GO" id="GO:0009246">
    <property type="term" value="P:enterobacterial common antigen biosynthetic process"/>
    <property type="evidence" value="ECO:0007669"/>
    <property type="project" value="TreeGrafter"/>
</dbReference>
<feature type="transmembrane region" description="Helical" evidence="7">
    <location>
        <begin position="134"/>
        <end position="155"/>
    </location>
</feature>
<evidence type="ECO:0000256" key="7">
    <source>
        <dbReference type="SAM" id="Phobius"/>
    </source>
</evidence>
<feature type="transmembrane region" description="Helical" evidence="7">
    <location>
        <begin position="162"/>
        <end position="183"/>
    </location>
</feature>
<feature type="transmembrane region" description="Helical" evidence="7">
    <location>
        <begin position="92"/>
        <end position="114"/>
    </location>
</feature>
<dbReference type="PANTHER" id="PTHR40074">
    <property type="entry name" value="O-ACETYLTRANSFERASE WECH"/>
    <property type="match status" value="1"/>
</dbReference>
<dbReference type="RefSeq" id="WP_135797360.1">
    <property type="nucleotide sequence ID" value="NZ_CP027565.1"/>
</dbReference>
<feature type="domain" description="Acyltransferase 3" evidence="8">
    <location>
        <begin position="12"/>
        <end position="359"/>
    </location>
</feature>
<name>A0AAJ2Z019_WEICO</name>
<organism evidence="9 10">
    <name type="scientific">Weissella confusa</name>
    <name type="common">Lactobacillus confusus</name>
    <dbReference type="NCBI Taxonomy" id="1583"/>
    <lineage>
        <taxon>Bacteria</taxon>
        <taxon>Bacillati</taxon>
        <taxon>Bacillota</taxon>
        <taxon>Bacilli</taxon>
        <taxon>Lactobacillales</taxon>
        <taxon>Lactobacillaceae</taxon>
        <taxon>Weissella</taxon>
    </lineage>
</organism>
<dbReference type="Pfam" id="PF01757">
    <property type="entry name" value="Acyl_transf_3"/>
    <property type="match status" value="1"/>
</dbReference>
<dbReference type="AlphaFoldDB" id="A0AAJ2Z019"/>
<evidence type="ECO:0000313" key="10">
    <source>
        <dbReference type="Proteomes" id="UP000719917"/>
    </source>
</evidence>
<evidence type="ECO:0000256" key="3">
    <source>
        <dbReference type="ARBA" id="ARBA00022475"/>
    </source>
</evidence>
<keyword evidence="4 7" id="KW-0812">Transmembrane</keyword>
<feature type="transmembrane region" description="Helical" evidence="7">
    <location>
        <begin position="233"/>
        <end position="251"/>
    </location>
</feature>
<feature type="transmembrane region" description="Helical" evidence="7">
    <location>
        <begin position="203"/>
        <end position="221"/>
    </location>
</feature>